<evidence type="ECO:0000256" key="1">
    <source>
        <dbReference type="ARBA" id="ARBA00004370"/>
    </source>
</evidence>
<sequence length="172" mass="17819">MSKIILPVALTVLFSTSAVMAESFSTVEYVTVTRSTPIYSTIQEEIPSQKCYDVQEAVSSGGSSNNDVVGAVVGGALGGVLGHQIGGGKGKTAATVGGAVLGTLAGQNVGSKYNTPGTTTYQTVRKCENITTVKSRQVLGGYSNVAKFKGKTITVESDQPLKQIPVTVTYSY</sequence>
<dbReference type="InterPro" id="IPR008816">
    <property type="entry name" value="Gly_zipper_2TM_dom"/>
</dbReference>
<evidence type="ECO:0000313" key="5">
    <source>
        <dbReference type="EMBL" id="ADR33842.1"/>
    </source>
</evidence>
<dbReference type="STRING" id="709032.Sulku_1179"/>
<evidence type="ECO:0000256" key="2">
    <source>
        <dbReference type="ARBA" id="ARBA00023136"/>
    </source>
</evidence>
<dbReference type="KEGG" id="sku:Sulku_1179"/>
<dbReference type="eggNOG" id="COG3134">
    <property type="taxonomic scope" value="Bacteria"/>
</dbReference>
<comment type="subcellular location">
    <subcellularLocation>
        <location evidence="1">Membrane</location>
    </subcellularLocation>
</comment>
<evidence type="ECO:0000256" key="3">
    <source>
        <dbReference type="SAM" id="SignalP"/>
    </source>
</evidence>
<keyword evidence="3" id="KW-0732">Signal</keyword>
<name>E4TX01_SULKY</name>
<evidence type="ECO:0000313" key="6">
    <source>
        <dbReference type="Proteomes" id="UP000008721"/>
    </source>
</evidence>
<dbReference type="AlphaFoldDB" id="E4TX01"/>
<dbReference type="HOGENOM" id="CLU_094245_2_0_7"/>
<keyword evidence="6" id="KW-1185">Reference proteome</keyword>
<dbReference type="GO" id="GO:0019867">
    <property type="term" value="C:outer membrane"/>
    <property type="evidence" value="ECO:0007669"/>
    <property type="project" value="InterPro"/>
</dbReference>
<proteinExistence type="predicted"/>
<dbReference type="Proteomes" id="UP000008721">
    <property type="component" value="Chromosome"/>
</dbReference>
<organism evidence="5 6">
    <name type="scientific">Sulfuricurvum kujiense (strain ATCC BAA-921 / DSM 16994 / JCM 11577 / YK-1)</name>
    <dbReference type="NCBI Taxonomy" id="709032"/>
    <lineage>
        <taxon>Bacteria</taxon>
        <taxon>Pseudomonadati</taxon>
        <taxon>Campylobacterota</taxon>
        <taxon>Epsilonproteobacteria</taxon>
        <taxon>Campylobacterales</taxon>
        <taxon>Sulfurimonadaceae</taxon>
        <taxon>Sulfuricurvum</taxon>
    </lineage>
</organism>
<feature type="domain" description="Glycine zipper 2TM" evidence="4">
    <location>
        <begin position="70"/>
        <end position="110"/>
    </location>
</feature>
<gene>
    <name evidence="5" type="ordered locus">Sulku_1179</name>
</gene>
<dbReference type="Pfam" id="PF05433">
    <property type="entry name" value="Rick_17kDa_Anti"/>
    <property type="match status" value="1"/>
</dbReference>
<dbReference type="InterPro" id="IPR051407">
    <property type="entry name" value="Bact_OM_lipoprot/Surf_antigen"/>
</dbReference>
<accession>E4TX01</accession>
<protein>
    <submittedName>
        <fullName evidence="5">17 kDa surface antigen</fullName>
    </submittedName>
</protein>
<evidence type="ECO:0000259" key="4">
    <source>
        <dbReference type="Pfam" id="PF05433"/>
    </source>
</evidence>
<dbReference type="PANTHER" id="PTHR35603">
    <property type="match status" value="1"/>
</dbReference>
<reference evidence="5 6" key="1">
    <citation type="journal article" date="2012" name="Stand. Genomic Sci.">
        <title>Complete genome sequence of the sulfur compounds oxidizing chemolithoautotroph Sulfuricurvum kujiense type strain (YK-1(T)).</title>
        <authorList>
            <person name="Han C."/>
            <person name="Kotsyurbenko O."/>
            <person name="Chertkov O."/>
            <person name="Held B."/>
            <person name="Lapidus A."/>
            <person name="Nolan M."/>
            <person name="Lucas S."/>
            <person name="Hammon N."/>
            <person name="Deshpande S."/>
            <person name="Cheng J.F."/>
            <person name="Tapia R."/>
            <person name="Goodwin L.A."/>
            <person name="Pitluck S."/>
            <person name="Liolios K."/>
            <person name="Pagani I."/>
            <person name="Ivanova N."/>
            <person name="Mavromatis K."/>
            <person name="Mikhailova N."/>
            <person name="Pati A."/>
            <person name="Chen A."/>
            <person name="Palaniappan K."/>
            <person name="Land M."/>
            <person name="Hauser L."/>
            <person name="Chang Y.J."/>
            <person name="Jeffries C.D."/>
            <person name="Brambilla E.M."/>
            <person name="Rohde M."/>
            <person name="Spring S."/>
            <person name="Sikorski J."/>
            <person name="Goker M."/>
            <person name="Woyke T."/>
            <person name="Bristow J."/>
            <person name="Eisen J.A."/>
            <person name="Markowitz V."/>
            <person name="Hugenholtz P."/>
            <person name="Kyrpides N.C."/>
            <person name="Klenk H.P."/>
            <person name="Detter J.C."/>
        </authorList>
    </citation>
    <scope>NUCLEOTIDE SEQUENCE [LARGE SCALE GENOMIC DNA]</scope>
    <source>
        <strain evidence="6">ATCC BAA-921 / DSM 16994 / JCM 11577 / YK-1</strain>
    </source>
</reference>
<dbReference type="OrthoDB" id="5339734at2"/>
<dbReference type="PANTHER" id="PTHR35603:SF2">
    <property type="entry name" value="OUTER MEMBRANE LIPOPROTEIN"/>
    <property type="match status" value="1"/>
</dbReference>
<dbReference type="RefSeq" id="WP_013460039.1">
    <property type="nucleotide sequence ID" value="NC_014762.1"/>
</dbReference>
<feature type="chain" id="PRO_5003187405" evidence="3">
    <location>
        <begin position="22"/>
        <end position="172"/>
    </location>
</feature>
<dbReference type="EMBL" id="CP002355">
    <property type="protein sequence ID" value="ADR33842.1"/>
    <property type="molecule type" value="Genomic_DNA"/>
</dbReference>
<keyword evidence="2" id="KW-0472">Membrane</keyword>
<feature type="signal peptide" evidence="3">
    <location>
        <begin position="1"/>
        <end position="21"/>
    </location>
</feature>